<evidence type="ECO:0000259" key="2">
    <source>
        <dbReference type="Pfam" id="PF13559"/>
    </source>
</evidence>
<keyword evidence="4" id="KW-1185">Reference proteome</keyword>
<dbReference type="Proteomes" id="UP000832041">
    <property type="component" value="Chromosome"/>
</dbReference>
<dbReference type="Pfam" id="PF13559">
    <property type="entry name" value="DUF4129"/>
    <property type="match status" value="1"/>
</dbReference>
<reference evidence="3 4" key="1">
    <citation type="submission" date="2020-04" db="EMBL/GenBank/DDBJ databases">
        <title>Thermobifida alba genome sequencing and assembly.</title>
        <authorList>
            <person name="Luzics S."/>
            <person name="Horvath B."/>
            <person name="Nagy I."/>
            <person name="Toth A."/>
            <person name="Nagy I."/>
            <person name="Kukolya J."/>
        </authorList>
    </citation>
    <scope>NUCLEOTIDE SEQUENCE [LARGE SCALE GENOMIC DNA]</scope>
    <source>
        <strain evidence="3 4">DSM 43795</strain>
    </source>
</reference>
<accession>A0ABY4LBL1</accession>
<keyword evidence="1" id="KW-0812">Transmembrane</keyword>
<dbReference type="EMBL" id="CP051627">
    <property type="protein sequence ID" value="UPT23507.1"/>
    <property type="molecule type" value="Genomic_DNA"/>
</dbReference>
<keyword evidence="1" id="KW-0472">Membrane</keyword>
<protein>
    <submittedName>
        <fullName evidence="3">DUF4129 domain-containing protein</fullName>
    </submittedName>
</protein>
<evidence type="ECO:0000313" key="3">
    <source>
        <dbReference type="EMBL" id="UPT23507.1"/>
    </source>
</evidence>
<dbReference type="InterPro" id="IPR025403">
    <property type="entry name" value="TgpA-like_C"/>
</dbReference>
<evidence type="ECO:0000256" key="1">
    <source>
        <dbReference type="SAM" id="Phobius"/>
    </source>
</evidence>
<sequence>MVSREEGARLAWEELSDPAYQEARPSLLERFLAWLDELLGGLLGEAQAVLPGGWWTLGALLVLLLLLVAALVWYLRPGGGSRRAAVLDPAETLTADGHRARAEQHAARGAYAEAIRERLRAIARDLEDRAVLTPRVGRTATELAAETSAVLPDLRAELHRAATLFNDVWYGDREATSGGYGLLCALDGTLRTAVPPTTAEPAR</sequence>
<evidence type="ECO:0000313" key="4">
    <source>
        <dbReference type="Proteomes" id="UP000832041"/>
    </source>
</evidence>
<organism evidence="3 4">
    <name type="scientific">Thermobifida alba</name>
    <name type="common">Thermomonospora alba</name>
    <dbReference type="NCBI Taxonomy" id="53522"/>
    <lineage>
        <taxon>Bacteria</taxon>
        <taxon>Bacillati</taxon>
        <taxon>Actinomycetota</taxon>
        <taxon>Actinomycetes</taxon>
        <taxon>Streptosporangiales</taxon>
        <taxon>Nocardiopsidaceae</taxon>
        <taxon>Thermobifida</taxon>
    </lineage>
</organism>
<gene>
    <name evidence="3" type="ORF">FOF52_12770</name>
</gene>
<proteinExistence type="predicted"/>
<feature type="domain" description="Protein-glutamine gamma-glutamyltransferase-like C-terminal" evidence="2">
    <location>
        <begin position="119"/>
        <end position="185"/>
    </location>
</feature>
<keyword evidence="1" id="KW-1133">Transmembrane helix</keyword>
<feature type="transmembrane region" description="Helical" evidence="1">
    <location>
        <begin position="54"/>
        <end position="75"/>
    </location>
</feature>
<dbReference type="RefSeq" id="WP_248593854.1">
    <property type="nucleotide sequence ID" value="NZ_BAABEB010000004.1"/>
</dbReference>
<name>A0ABY4LBL1_THEAE</name>